<dbReference type="GeneID" id="103120956"/>
<dbReference type="PANTHER" id="PTHR14402:SF9">
    <property type="entry name" value="RECEPTOR-TRANSPORTING PROTEIN 3"/>
    <property type="match status" value="1"/>
</dbReference>
<evidence type="ECO:0000313" key="11">
    <source>
        <dbReference type="RefSeq" id="XP_060060860.1"/>
    </source>
</evidence>
<proteinExistence type="predicted"/>
<evidence type="ECO:0000256" key="2">
    <source>
        <dbReference type="ARBA" id="ARBA00022692"/>
    </source>
</evidence>
<protein>
    <submittedName>
        <fullName evidence="11">Receptor-transporting protein 3 isoform X1</fullName>
    </submittedName>
</protein>
<evidence type="ECO:0000256" key="8">
    <source>
        <dbReference type="SAM" id="Phobius"/>
    </source>
</evidence>
<keyword evidence="4" id="KW-0863">Zinc-finger</keyword>
<dbReference type="SMART" id="SM01328">
    <property type="entry name" value="zf-3CxxC"/>
    <property type="match status" value="1"/>
</dbReference>
<evidence type="ECO:0000313" key="10">
    <source>
        <dbReference type="Proteomes" id="UP001652624"/>
    </source>
</evidence>
<evidence type="ECO:0000256" key="1">
    <source>
        <dbReference type="ARBA" id="ARBA00004167"/>
    </source>
</evidence>
<evidence type="ECO:0000256" key="4">
    <source>
        <dbReference type="ARBA" id="ARBA00022771"/>
    </source>
</evidence>
<feature type="domain" description="3CxxC-type" evidence="9">
    <location>
        <begin position="68"/>
        <end position="174"/>
    </location>
</feature>
<dbReference type="Pfam" id="PF13695">
    <property type="entry name" value="Zn_ribbon_3CxxC"/>
    <property type="match status" value="1"/>
</dbReference>
<keyword evidence="7 8" id="KW-0472">Membrane</keyword>
<feature type="transmembrane region" description="Helical" evidence="8">
    <location>
        <begin position="219"/>
        <end position="242"/>
    </location>
</feature>
<dbReference type="PANTHER" id="PTHR14402">
    <property type="entry name" value="RECEPTOR TRANSPORTING PROTEIN"/>
    <property type="match status" value="1"/>
</dbReference>
<dbReference type="Proteomes" id="UP001652624">
    <property type="component" value="Chromosome 12"/>
</dbReference>
<comment type="subcellular location">
    <subcellularLocation>
        <location evidence="1">Membrane</location>
        <topology evidence="1">Single-pass membrane protein</topology>
    </subcellularLocation>
</comment>
<organism evidence="10 11">
    <name type="scientific">Erinaceus europaeus</name>
    <name type="common">Western European hedgehog</name>
    <dbReference type="NCBI Taxonomy" id="9365"/>
    <lineage>
        <taxon>Eukaryota</taxon>
        <taxon>Metazoa</taxon>
        <taxon>Chordata</taxon>
        <taxon>Craniata</taxon>
        <taxon>Vertebrata</taxon>
        <taxon>Euteleostomi</taxon>
        <taxon>Mammalia</taxon>
        <taxon>Eutheria</taxon>
        <taxon>Laurasiatheria</taxon>
        <taxon>Eulipotyphla</taxon>
        <taxon>Erinaceidae</taxon>
        <taxon>Erinaceinae</taxon>
        <taxon>Erinaceus</taxon>
    </lineage>
</organism>
<name>A0ABM3YIF3_ERIEU</name>
<evidence type="ECO:0000259" key="9">
    <source>
        <dbReference type="SMART" id="SM01328"/>
    </source>
</evidence>
<evidence type="ECO:0000256" key="6">
    <source>
        <dbReference type="ARBA" id="ARBA00022989"/>
    </source>
</evidence>
<sequence length="243" mass="27735">MEKDMEVWKEEFQKRIQEKKPWHTWALSVDKEPPPHTLLPGCSQYQQCAFASVARLHPMESPTFSLHRFQCSLCSRHWASAQVCVLFHIHWSQQERKGQVQMSIFGQKCRKCPRAPFEVPEFTGENISRVLNNLVSYILKRCYREGFHSELPTIVEIPLEGPHDSVNCEACAQGICAKSRTGLSKTDNDEFSQYGSHTSLTSLFHSAQMPTQINLDPKVCGLLVCCLFIIIVVIIILALTVWS</sequence>
<dbReference type="RefSeq" id="XP_060060860.1">
    <property type="nucleotide sequence ID" value="XM_060204877.1"/>
</dbReference>
<keyword evidence="11" id="KW-0675">Receptor</keyword>
<dbReference type="InterPro" id="IPR026096">
    <property type="entry name" value="R-trans_p"/>
</dbReference>
<keyword evidence="3" id="KW-0479">Metal-binding</keyword>
<keyword evidence="10" id="KW-1185">Reference proteome</keyword>
<gene>
    <name evidence="11" type="primary">RTP3</name>
</gene>
<evidence type="ECO:0000256" key="5">
    <source>
        <dbReference type="ARBA" id="ARBA00022833"/>
    </source>
</evidence>
<reference evidence="11" key="1">
    <citation type="submission" date="2025-08" db="UniProtKB">
        <authorList>
            <consortium name="RefSeq"/>
        </authorList>
    </citation>
    <scope>IDENTIFICATION</scope>
</reference>
<evidence type="ECO:0000256" key="3">
    <source>
        <dbReference type="ARBA" id="ARBA00022723"/>
    </source>
</evidence>
<dbReference type="InterPro" id="IPR027377">
    <property type="entry name" value="ZAR1/RTP1-5-like_Znf-3CxxC"/>
</dbReference>
<keyword evidence="5" id="KW-0862">Zinc</keyword>
<keyword evidence="2 8" id="KW-0812">Transmembrane</keyword>
<accession>A0ABM3YIF3</accession>
<keyword evidence="6 8" id="KW-1133">Transmembrane helix</keyword>
<evidence type="ECO:0000256" key="7">
    <source>
        <dbReference type="ARBA" id="ARBA00023136"/>
    </source>
</evidence>